<feature type="domain" description="Bacterial sugar transferase" evidence="4">
    <location>
        <begin position="270"/>
        <end position="458"/>
    </location>
</feature>
<protein>
    <recommendedName>
        <fullName evidence="4">Bacterial sugar transferase domain-containing protein</fullName>
    </recommendedName>
</protein>
<reference evidence="5 6" key="1">
    <citation type="journal article" date="2013" name="Genome Announc.">
        <title>Draft Genome Sequence of Sphingobium quisquiliarum Strain P25T, a Novel Hexachlorocyclohexane (HCH)-Degrading Bacterium Isolated from an HCH Dumpsite.</title>
        <authorList>
            <person name="Kumar Singh A."/>
            <person name="Sangwan N."/>
            <person name="Sharma A."/>
            <person name="Gupta V."/>
            <person name="Khurana J.P."/>
            <person name="Lal R."/>
        </authorList>
    </citation>
    <scope>NUCLEOTIDE SEQUENCE [LARGE SCALE GENOMIC DNA]</scope>
    <source>
        <strain evidence="5 6">P25</strain>
    </source>
</reference>
<feature type="transmembrane region" description="Helical" evidence="3">
    <location>
        <begin position="30"/>
        <end position="50"/>
    </location>
</feature>
<organism evidence="5 6">
    <name type="scientific">Sphingobium quisquiliarum P25</name>
    <dbReference type="NCBI Taxonomy" id="1329909"/>
    <lineage>
        <taxon>Bacteria</taxon>
        <taxon>Pseudomonadati</taxon>
        <taxon>Pseudomonadota</taxon>
        <taxon>Alphaproteobacteria</taxon>
        <taxon>Sphingomonadales</taxon>
        <taxon>Sphingomonadaceae</taxon>
        <taxon>Sphingobium</taxon>
    </lineage>
</organism>
<dbReference type="PATRIC" id="fig|1329909.3.peg.2679"/>
<keyword evidence="3" id="KW-1133">Transmembrane helix</keyword>
<keyword evidence="2" id="KW-0270">Exopolysaccharide synthesis</keyword>
<dbReference type="GO" id="GO:0000271">
    <property type="term" value="P:polysaccharide biosynthetic process"/>
    <property type="evidence" value="ECO:0007669"/>
    <property type="project" value="UniProtKB-KW"/>
</dbReference>
<feature type="transmembrane region" description="Helical" evidence="3">
    <location>
        <begin position="94"/>
        <end position="116"/>
    </location>
</feature>
<gene>
    <name evidence="5" type="ORF">L288_13950</name>
</gene>
<dbReference type="RefSeq" id="WP_021238914.1">
    <property type="nucleotide sequence ID" value="NZ_ATHO01000128.1"/>
</dbReference>
<dbReference type="EMBL" id="ATHO01000128">
    <property type="protein sequence ID" value="EQB04489.1"/>
    <property type="molecule type" value="Genomic_DNA"/>
</dbReference>
<sequence>MYLLNDIRSAAQTRDLLPLRRSKSEIRWHLYVELLLLDCICLTALLILAEGLFHDGWFNRDAINLVAMVVPIYVGAAVNSNAYSLRALTQPLQAAVKAALNIGLTMLAVQCVLYFAQVSESVTRLPFAIAILCSAIVLPALRKPFSLHALSRAGGKLTNELIISDGVPRDRLPRTEILDADLHKLGPDLSDPYMLNRLGRWLRTFDRVVVACPAERRSAWTIVLQGAAVQGEIMLMDDSNAGVLGIGRCFDSDTHIVSKGPLNMSDRLQKRLFDLALTAPAILLLSPLFILVSIAIKLESPGPVLFFQNRVGLGNRLFKIAKFRSMRVETSDNDGSLSASRSDDRITRVGRFIRRTSIDELPQLFNVLLGDMSIVGPRPHALASTADRKLFWEVSQNYWRRHALKPGMTGLAQVRGFRGATEKIEDLENRLRADLEYLHDWSLLREVMIILKTFKVLVHKNAY</sequence>
<evidence type="ECO:0000259" key="4">
    <source>
        <dbReference type="Pfam" id="PF02397"/>
    </source>
</evidence>
<dbReference type="GO" id="GO:0016780">
    <property type="term" value="F:phosphotransferase activity, for other substituted phosphate groups"/>
    <property type="evidence" value="ECO:0007669"/>
    <property type="project" value="TreeGrafter"/>
</dbReference>
<evidence type="ECO:0000256" key="2">
    <source>
        <dbReference type="ARBA" id="ARBA00023169"/>
    </source>
</evidence>
<evidence type="ECO:0000313" key="5">
    <source>
        <dbReference type="EMBL" id="EQB04489.1"/>
    </source>
</evidence>
<keyword evidence="3" id="KW-0472">Membrane</keyword>
<name>T0I4D4_9SPHN</name>
<evidence type="ECO:0000256" key="3">
    <source>
        <dbReference type="SAM" id="Phobius"/>
    </source>
</evidence>
<dbReference type="PANTHER" id="PTHR30576:SF0">
    <property type="entry name" value="UNDECAPRENYL-PHOSPHATE N-ACETYLGALACTOSAMINYL 1-PHOSPHATE TRANSFERASE-RELATED"/>
    <property type="match status" value="1"/>
</dbReference>
<evidence type="ECO:0000313" key="6">
    <source>
        <dbReference type="Proteomes" id="UP000015525"/>
    </source>
</evidence>
<dbReference type="Proteomes" id="UP000015525">
    <property type="component" value="Unassembled WGS sequence"/>
</dbReference>
<accession>T0I4D4</accession>
<dbReference type="AlphaFoldDB" id="T0I4D4"/>
<feature type="transmembrane region" description="Helical" evidence="3">
    <location>
        <begin position="122"/>
        <end position="141"/>
    </location>
</feature>
<keyword evidence="6" id="KW-1185">Reference proteome</keyword>
<proteinExistence type="inferred from homology"/>
<dbReference type="Pfam" id="PF02397">
    <property type="entry name" value="Bac_transf"/>
    <property type="match status" value="1"/>
</dbReference>
<feature type="transmembrane region" description="Helical" evidence="3">
    <location>
        <begin position="272"/>
        <end position="296"/>
    </location>
</feature>
<evidence type="ECO:0000256" key="1">
    <source>
        <dbReference type="ARBA" id="ARBA00006464"/>
    </source>
</evidence>
<keyword evidence="3" id="KW-0812">Transmembrane</keyword>
<comment type="similarity">
    <text evidence="1">Belongs to the bacterial sugar transferase family.</text>
</comment>
<feature type="transmembrane region" description="Helical" evidence="3">
    <location>
        <begin position="62"/>
        <end position="82"/>
    </location>
</feature>
<comment type="caution">
    <text evidence="5">The sequence shown here is derived from an EMBL/GenBank/DDBJ whole genome shotgun (WGS) entry which is preliminary data.</text>
</comment>
<dbReference type="PANTHER" id="PTHR30576">
    <property type="entry name" value="COLANIC BIOSYNTHESIS UDP-GLUCOSE LIPID CARRIER TRANSFERASE"/>
    <property type="match status" value="1"/>
</dbReference>
<dbReference type="InterPro" id="IPR003362">
    <property type="entry name" value="Bact_transf"/>
</dbReference>